<dbReference type="InterPro" id="IPR036271">
    <property type="entry name" value="Tet_transcr_reg_TetR-rel_C_sf"/>
</dbReference>
<feature type="domain" description="HTH tetR-type" evidence="3">
    <location>
        <begin position="5"/>
        <end position="65"/>
    </location>
</feature>
<dbReference type="SUPFAM" id="SSF46689">
    <property type="entry name" value="Homeodomain-like"/>
    <property type="match status" value="1"/>
</dbReference>
<dbReference type="Pfam" id="PF17926">
    <property type="entry name" value="TetR_C_21"/>
    <property type="match status" value="1"/>
</dbReference>
<accession>A0ABW7ATR2</accession>
<protein>
    <submittedName>
        <fullName evidence="4">TetR family transcriptional regulator</fullName>
    </submittedName>
</protein>
<dbReference type="EMBL" id="JBICRM010000057">
    <property type="protein sequence ID" value="MFG1710810.1"/>
    <property type="molecule type" value="Genomic_DNA"/>
</dbReference>
<dbReference type="SUPFAM" id="SSF48498">
    <property type="entry name" value="Tetracyclin repressor-like, C-terminal domain"/>
    <property type="match status" value="1"/>
</dbReference>
<dbReference type="InterPro" id="IPR041467">
    <property type="entry name" value="Sco4008_C"/>
</dbReference>
<evidence type="ECO:0000256" key="2">
    <source>
        <dbReference type="PROSITE-ProRule" id="PRU00335"/>
    </source>
</evidence>
<dbReference type="PANTHER" id="PTHR30328:SF54">
    <property type="entry name" value="HTH-TYPE TRANSCRIPTIONAL REPRESSOR SCO4008"/>
    <property type="match status" value="1"/>
</dbReference>
<feature type="DNA-binding region" description="H-T-H motif" evidence="2">
    <location>
        <begin position="28"/>
        <end position="47"/>
    </location>
</feature>
<evidence type="ECO:0000259" key="3">
    <source>
        <dbReference type="PROSITE" id="PS50977"/>
    </source>
</evidence>
<sequence length="189" mass="20822">MGNAEATRERILDAALEEFSTYGIAGARVDRIASKAGCNKNLIYIYFENKEKLFTTVLQRHLADVDLQMPFTAADLPGFAGQVYDFATTRPEILRLLAWSTLDQSAQLPETRAASFRDMAAAVADGQREGRINPGFEPEFLVTTLMAMATAWSSAFPFGTSTRHPAPEVLRANIVKAITLLMQPHAEPE</sequence>
<name>A0ABW7ATR2_9ACTN</name>
<dbReference type="PROSITE" id="PS50977">
    <property type="entry name" value="HTH_TETR_2"/>
    <property type="match status" value="1"/>
</dbReference>
<dbReference type="PANTHER" id="PTHR30328">
    <property type="entry name" value="TRANSCRIPTIONAL REPRESSOR"/>
    <property type="match status" value="1"/>
</dbReference>
<dbReference type="InterPro" id="IPR001647">
    <property type="entry name" value="HTH_TetR"/>
</dbReference>
<dbReference type="PRINTS" id="PR00455">
    <property type="entry name" value="HTHTETR"/>
</dbReference>
<dbReference type="RefSeq" id="WP_393176978.1">
    <property type="nucleotide sequence ID" value="NZ_JBICRM010000057.1"/>
</dbReference>
<dbReference type="InterPro" id="IPR050109">
    <property type="entry name" value="HTH-type_TetR-like_transc_reg"/>
</dbReference>
<proteinExistence type="predicted"/>
<comment type="caution">
    <text evidence="4">The sequence shown here is derived from an EMBL/GenBank/DDBJ whole genome shotgun (WGS) entry which is preliminary data.</text>
</comment>
<evidence type="ECO:0000256" key="1">
    <source>
        <dbReference type="ARBA" id="ARBA00023125"/>
    </source>
</evidence>
<gene>
    <name evidence="4" type="ORF">ACFLIM_47385</name>
</gene>
<dbReference type="InterPro" id="IPR009057">
    <property type="entry name" value="Homeodomain-like_sf"/>
</dbReference>
<keyword evidence="1 2" id="KW-0238">DNA-binding</keyword>
<reference evidence="4 5" key="1">
    <citation type="submission" date="2024-10" db="EMBL/GenBank/DDBJ databases">
        <authorList>
            <person name="Topkara A.R."/>
            <person name="Saygin H."/>
        </authorList>
    </citation>
    <scope>NUCLEOTIDE SEQUENCE [LARGE SCALE GENOMIC DNA]</scope>
    <source>
        <strain evidence="4 5">M3C6</strain>
    </source>
</reference>
<dbReference type="Proteomes" id="UP001603978">
    <property type="component" value="Unassembled WGS sequence"/>
</dbReference>
<evidence type="ECO:0000313" key="4">
    <source>
        <dbReference type="EMBL" id="MFG1710810.1"/>
    </source>
</evidence>
<dbReference type="Gene3D" id="1.10.357.10">
    <property type="entry name" value="Tetracycline Repressor, domain 2"/>
    <property type="match status" value="1"/>
</dbReference>
<organism evidence="4 5">
    <name type="scientific">Nonomuraea marmarensis</name>
    <dbReference type="NCBI Taxonomy" id="3351344"/>
    <lineage>
        <taxon>Bacteria</taxon>
        <taxon>Bacillati</taxon>
        <taxon>Actinomycetota</taxon>
        <taxon>Actinomycetes</taxon>
        <taxon>Streptosporangiales</taxon>
        <taxon>Streptosporangiaceae</taxon>
        <taxon>Nonomuraea</taxon>
    </lineage>
</organism>
<dbReference type="Pfam" id="PF00440">
    <property type="entry name" value="TetR_N"/>
    <property type="match status" value="1"/>
</dbReference>
<evidence type="ECO:0000313" key="5">
    <source>
        <dbReference type="Proteomes" id="UP001603978"/>
    </source>
</evidence>
<keyword evidence="5" id="KW-1185">Reference proteome</keyword>